<dbReference type="PATRIC" id="fig|512763.3.peg.2362"/>
<gene>
    <name evidence="1" type="ORF">DC20_10745</name>
</gene>
<organism evidence="1 2">
    <name type="scientific">Rufibacter tibetensis</name>
    <dbReference type="NCBI Taxonomy" id="512763"/>
    <lineage>
        <taxon>Bacteria</taxon>
        <taxon>Pseudomonadati</taxon>
        <taxon>Bacteroidota</taxon>
        <taxon>Cytophagia</taxon>
        <taxon>Cytophagales</taxon>
        <taxon>Hymenobacteraceae</taxon>
        <taxon>Rufibacter</taxon>
    </lineage>
</organism>
<sequence length="231" mass="26052">MFFSAHGQTVKKRTLEELIDAKEPGWDLLLKWIKEAKNKVDVLPATQATAEAALLQAQVTTRSPMGAVVYETGGILIDDGWLRILGSGTALMPRSLMTWNKGKSYQKDGEQPSFLLIADDVLGGFFAINAGGLGQKDLGRVFYLSPDDLQWESTQLSYSDFLQFCFSANLDGFYEGLRWKGWREEVKILSGDQAFHCYPYLWTTEGSDITKVVRKPVPVEELWQHYMGQKK</sequence>
<reference evidence="1 2" key="1">
    <citation type="submission" date="2015-08" db="EMBL/GenBank/DDBJ databases">
        <title>Complete genome sequence of Rufibacter tibetensis strain 1351t, a radiation-resistant bacterium from tibet plateau.</title>
        <authorList>
            <person name="Dai J."/>
        </authorList>
    </citation>
    <scope>NUCLEOTIDE SEQUENCE [LARGE SCALE GENOMIC DNA]</scope>
    <source>
        <strain evidence="1 2">1351</strain>
    </source>
</reference>
<dbReference type="NCBIfam" id="NF008498">
    <property type="entry name" value="PRK11408.1-5"/>
    <property type="match status" value="1"/>
</dbReference>
<accession>A0A0P0CCF9</accession>
<dbReference type="KEGG" id="rti:DC20_10745"/>
<dbReference type="STRING" id="512763.DC20_10745"/>
<evidence type="ECO:0000313" key="1">
    <source>
        <dbReference type="EMBL" id="ALJ01378.1"/>
    </source>
</evidence>
<protein>
    <recommendedName>
        <fullName evidence="3">DUF2625 domain-containing protein</fullName>
    </recommendedName>
</protein>
<dbReference type="Proteomes" id="UP000061382">
    <property type="component" value="Chromosome"/>
</dbReference>
<evidence type="ECO:0008006" key="3">
    <source>
        <dbReference type="Google" id="ProtNLM"/>
    </source>
</evidence>
<keyword evidence="2" id="KW-1185">Reference proteome</keyword>
<dbReference type="Pfam" id="PF10946">
    <property type="entry name" value="DUF2625"/>
    <property type="match status" value="1"/>
</dbReference>
<dbReference type="InterPro" id="IPR021239">
    <property type="entry name" value="DUF2625"/>
</dbReference>
<name>A0A0P0CCF9_9BACT</name>
<dbReference type="EMBL" id="CP012643">
    <property type="protein sequence ID" value="ALJ01378.1"/>
    <property type="molecule type" value="Genomic_DNA"/>
</dbReference>
<proteinExistence type="predicted"/>
<evidence type="ECO:0000313" key="2">
    <source>
        <dbReference type="Proteomes" id="UP000061382"/>
    </source>
</evidence>
<dbReference type="AlphaFoldDB" id="A0A0P0CCF9"/>